<reference evidence="2 3" key="1">
    <citation type="submission" date="2016-10" db="EMBL/GenBank/DDBJ databases">
        <authorList>
            <person name="de Groot N.N."/>
        </authorList>
    </citation>
    <scope>NUCLEOTIDE SEQUENCE [LARGE SCALE GENOMIC DNA]</scope>
    <source>
        <strain evidence="2 3">ATCC 51327</strain>
    </source>
</reference>
<gene>
    <name evidence="2" type="ORF">SAMN02983006_01394</name>
</gene>
<organism evidence="2 3">
    <name type="scientific">Halanaerobium salsuginis</name>
    <dbReference type="NCBI Taxonomy" id="29563"/>
    <lineage>
        <taxon>Bacteria</taxon>
        <taxon>Bacillati</taxon>
        <taxon>Bacillota</taxon>
        <taxon>Clostridia</taxon>
        <taxon>Halanaerobiales</taxon>
        <taxon>Halanaerobiaceae</taxon>
        <taxon>Halanaerobium</taxon>
    </lineage>
</organism>
<feature type="transmembrane region" description="Helical" evidence="1">
    <location>
        <begin position="115"/>
        <end position="134"/>
    </location>
</feature>
<keyword evidence="1" id="KW-1133">Transmembrane helix</keyword>
<keyword evidence="1" id="KW-0812">Transmembrane</keyword>
<sequence>MLYNQDQYLINLGRKATTSALIGLLLAVILTFYFSLSKIITFFIIILFIYIFGTAFWGINKLKMWFNKYRYRLPSYIWYPAHLIIYLVGFLLGIIGYGFIEHFLLLLAMEQNKRGAGFIGSQIILLPYLGNLYAKKINY</sequence>
<dbReference type="EMBL" id="FOTI01000016">
    <property type="protein sequence ID" value="SFL52454.1"/>
    <property type="molecule type" value="Genomic_DNA"/>
</dbReference>
<dbReference type="Proteomes" id="UP000199006">
    <property type="component" value="Unassembled WGS sequence"/>
</dbReference>
<feature type="transmembrane region" description="Helical" evidence="1">
    <location>
        <begin position="39"/>
        <end position="59"/>
    </location>
</feature>
<dbReference type="AlphaFoldDB" id="A0A1I4IDV3"/>
<dbReference type="OrthoDB" id="2112105at2"/>
<accession>A0A1I4IDV3</accession>
<dbReference type="RefSeq" id="WP_089861379.1">
    <property type="nucleotide sequence ID" value="NZ_FOTI01000016.1"/>
</dbReference>
<evidence type="ECO:0000313" key="2">
    <source>
        <dbReference type="EMBL" id="SFL52454.1"/>
    </source>
</evidence>
<feature type="transmembrane region" description="Helical" evidence="1">
    <location>
        <begin position="12"/>
        <end position="33"/>
    </location>
</feature>
<evidence type="ECO:0000313" key="3">
    <source>
        <dbReference type="Proteomes" id="UP000199006"/>
    </source>
</evidence>
<proteinExistence type="predicted"/>
<name>A0A1I4IDV3_9FIRM</name>
<keyword evidence="3" id="KW-1185">Reference proteome</keyword>
<protein>
    <submittedName>
        <fullName evidence="2">Uncharacterized protein</fullName>
    </submittedName>
</protein>
<keyword evidence="1" id="KW-0472">Membrane</keyword>
<feature type="transmembrane region" description="Helical" evidence="1">
    <location>
        <begin position="79"/>
        <end position="100"/>
    </location>
</feature>
<evidence type="ECO:0000256" key="1">
    <source>
        <dbReference type="SAM" id="Phobius"/>
    </source>
</evidence>